<sequence>MKQNKLEFKQNQLLGQNELGQNRLLIRYLLLGQNEFNQNQLHVRNQLLVRKQLLVRYQLRLNQNQLRRCLTALFVTFVALTAFVKINFLFFPTYMHVVL</sequence>
<keyword evidence="1" id="KW-1133">Transmembrane helix</keyword>
<keyword evidence="1" id="KW-0472">Membrane</keyword>
<dbReference type="EMBL" id="KU669292">
    <property type="protein sequence ID" value="AOL56869.1"/>
    <property type="molecule type" value="Genomic_DNA"/>
</dbReference>
<proteinExistence type="predicted"/>
<evidence type="ECO:0000313" key="2">
    <source>
        <dbReference type="EMBL" id="AOL56586.1"/>
    </source>
</evidence>
<evidence type="ECO:0000256" key="1">
    <source>
        <dbReference type="SAM" id="Phobius"/>
    </source>
</evidence>
<keyword evidence="1" id="KW-0812">Transmembrane</keyword>
<evidence type="ECO:0000313" key="3">
    <source>
        <dbReference type="EMBL" id="AOL56869.1"/>
    </source>
</evidence>
<dbReference type="EMBL" id="KU669290">
    <property type="protein sequence ID" value="AOL56586.1"/>
    <property type="molecule type" value="Genomic_DNA"/>
</dbReference>
<organism evidence="2">
    <name type="scientific">Chrysodeixis includens nucleopolyhedrovirus</name>
    <dbReference type="NCBI Taxonomy" id="1207438"/>
    <lineage>
        <taxon>Viruses</taxon>
        <taxon>Viruses incertae sedis</taxon>
        <taxon>Naldaviricetes</taxon>
        <taxon>Lefavirales</taxon>
        <taxon>Baculoviridae</taxon>
        <taxon>Alphabaculovirus</taxon>
        <taxon>Alphabaculovirus chrincludentis</taxon>
        <taxon>Alphabaculovirus alterchrincludentis</taxon>
    </lineage>
</organism>
<name>A0A1C8ZXA9_9ABAC</name>
<protein>
    <submittedName>
        <fullName evidence="2">Uncharacterized protein</fullName>
    </submittedName>
</protein>
<feature type="transmembrane region" description="Helical" evidence="1">
    <location>
        <begin position="69"/>
        <end position="91"/>
    </location>
</feature>
<reference evidence="2" key="1">
    <citation type="journal article" date="2016" name="Genome Announc.">
        <title>Complete genomes of six Chrysodeixis includens nucleopolyhedrovirus isolates.</title>
        <authorList>
            <person name="Craveiro S.R."/>
            <person name="Santos L.A.V.M."/>
            <person name="Togawa R.C."/>
            <person name="Inglis P.W."/>
            <person name="Grynberg P."/>
            <person name="Ribeiro Z.M.A."/>
            <person name="Ribeiro B.M."/>
            <person name="Castro M.E.B."/>
        </authorList>
    </citation>
    <scope>NUCLEOTIDE SEQUENCE</scope>
    <source>
        <strain evidence="2">IB</strain>
        <strain evidence="3">ID</strain>
    </source>
</reference>
<accession>A0A1C8ZXA9</accession>